<proteinExistence type="predicted"/>
<dbReference type="Proteomes" id="UP000314294">
    <property type="component" value="Unassembled WGS sequence"/>
</dbReference>
<sequence>MWRLPRDCTGRGVRVERLSETEEWDAGAMSRGEDLQGPSPALRGRRVSRFVASATRGRAQQTCRHVPAGEAQVEKGRKRKNTGY</sequence>
<protein>
    <submittedName>
        <fullName evidence="2">Uncharacterized protein</fullName>
    </submittedName>
</protein>
<dbReference type="EMBL" id="SRLO01000438">
    <property type="protein sequence ID" value="TNN56041.1"/>
    <property type="molecule type" value="Genomic_DNA"/>
</dbReference>
<evidence type="ECO:0000313" key="2">
    <source>
        <dbReference type="EMBL" id="TNN56041.1"/>
    </source>
</evidence>
<comment type="caution">
    <text evidence="2">The sequence shown here is derived from an EMBL/GenBank/DDBJ whole genome shotgun (WGS) entry which is preliminary data.</text>
</comment>
<dbReference type="AlphaFoldDB" id="A0A4Z2GRW2"/>
<accession>A0A4Z2GRW2</accession>
<reference evidence="2 3" key="1">
    <citation type="submission" date="2019-03" db="EMBL/GenBank/DDBJ databases">
        <title>First draft genome of Liparis tanakae, snailfish: a comprehensive survey of snailfish specific genes.</title>
        <authorList>
            <person name="Kim W."/>
            <person name="Song I."/>
            <person name="Jeong J.-H."/>
            <person name="Kim D."/>
            <person name="Kim S."/>
            <person name="Ryu S."/>
            <person name="Song J.Y."/>
            <person name="Lee S.K."/>
        </authorList>
    </citation>
    <scope>NUCLEOTIDE SEQUENCE [LARGE SCALE GENOMIC DNA]</scope>
    <source>
        <tissue evidence="2">Muscle</tissue>
    </source>
</reference>
<keyword evidence="3" id="KW-1185">Reference proteome</keyword>
<name>A0A4Z2GRW2_9TELE</name>
<gene>
    <name evidence="2" type="ORF">EYF80_033757</name>
</gene>
<organism evidence="2 3">
    <name type="scientific">Liparis tanakae</name>
    <name type="common">Tanaka's snailfish</name>
    <dbReference type="NCBI Taxonomy" id="230148"/>
    <lineage>
        <taxon>Eukaryota</taxon>
        <taxon>Metazoa</taxon>
        <taxon>Chordata</taxon>
        <taxon>Craniata</taxon>
        <taxon>Vertebrata</taxon>
        <taxon>Euteleostomi</taxon>
        <taxon>Actinopterygii</taxon>
        <taxon>Neopterygii</taxon>
        <taxon>Teleostei</taxon>
        <taxon>Neoteleostei</taxon>
        <taxon>Acanthomorphata</taxon>
        <taxon>Eupercaria</taxon>
        <taxon>Perciformes</taxon>
        <taxon>Cottioidei</taxon>
        <taxon>Cottales</taxon>
        <taxon>Liparidae</taxon>
        <taxon>Liparis</taxon>
    </lineage>
</organism>
<evidence type="ECO:0000256" key="1">
    <source>
        <dbReference type="SAM" id="MobiDB-lite"/>
    </source>
</evidence>
<feature type="region of interest" description="Disordered" evidence="1">
    <location>
        <begin position="22"/>
        <end position="84"/>
    </location>
</feature>
<evidence type="ECO:0000313" key="3">
    <source>
        <dbReference type="Proteomes" id="UP000314294"/>
    </source>
</evidence>